<proteinExistence type="predicted"/>
<sequence>MCIEDEVTRSTGSAMSLCSSLQSREIVCQFSVLGISASVSRHAAIPPALTWEVSMDSVGTGGNASANSRTTYSTTTMVSGKKRMLGNNNNNNKEDKELVEFETN</sequence>
<name>A0A8H7RMN8_9FUNG</name>
<protein>
    <submittedName>
        <fullName evidence="2">Uncharacterized protein</fullName>
    </submittedName>
</protein>
<gene>
    <name evidence="2" type="ORF">INT45_013765</name>
</gene>
<keyword evidence="3" id="KW-1185">Reference proteome</keyword>
<dbReference type="Proteomes" id="UP000646827">
    <property type="component" value="Unassembled WGS sequence"/>
</dbReference>
<accession>A0A8H7RMN8</accession>
<dbReference type="AlphaFoldDB" id="A0A8H7RMN8"/>
<reference evidence="2 3" key="1">
    <citation type="submission" date="2020-12" db="EMBL/GenBank/DDBJ databases">
        <title>Metabolic potential, ecology and presence of endohyphal bacteria is reflected in genomic diversity of Mucoromycotina.</title>
        <authorList>
            <person name="Muszewska A."/>
            <person name="Okrasinska A."/>
            <person name="Steczkiewicz K."/>
            <person name="Drgas O."/>
            <person name="Orlowska M."/>
            <person name="Perlinska-Lenart U."/>
            <person name="Aleksandrzak-Piekarczyk T."/>
            <person name="Szatraj K."/>
            <person name="Zielenkiewicz U."/>
            <person name="Pilsyk S."/>
            <person name="Malc E."/>
            <person name="Mieczkowski P."/>
            <person name="Kruszewska J.S."/>
            <person name="Biernat P."/>
            <person name="Pawlowska J."/>
        </authorList>
    </citation>
    <scope>NUCLEOTIDE SEQUENCE [LARGE SCALE GENOMIC DNA]</scope>
    <source>
        <strain evidence="2 3">CBS 142.35</strain>
    </source>
</reference>
<evidence type="ECO:0000256" key="1">
    <source>
        <dbReference type="SAM" id="MobiDB-lite"/>
    </source>
</evidence>
<evidence type="ECO:0000313" key="2">
    <source>
        <dbReference type="EMBL" id="KAG2213240.1"/>
    </source>
</evidence>
<feature type="region of interest" description="Disordered" evidence="1">
    <location>
        <begin position="59"/>
        <end position="104"/>
    </location>
</feature>
<feature type="compositionally biased region" description="Polar residues" evidence="1">
    <location>
        <begin position="63"/>
        <end position="78"/>
    </location>
</feature>
<organism evidence="2 3">
    <name type="scientific">Circinella minor</name>
    <dbReference type="NCBI Taxonomy" id="1195481"/>
    <lineage>
        <taxon>Eukaryota</taxon>
        <taxon>Fungi</taxon>
        <taxon>Fungi incertae sedis</taxon>
        <taxon>Mucoromycota</taxon>
        <taxon>Mucoromycotina</taxon>
        <taxon>Mucoromycetes</taxon>
        <taxon>Mucorales</taxon>
        <taxon>Lichtheimiaceae</taxon>
        <taxon>Circinella</taxon>
    </lineage>
</organism>
<comment type="caution">
    <text evidence="2">The sequence shown here is derived from an EMBL/GenBank/DDBJ whole genome shotgun (WGS) entry which is preliminary data.</text>
</comment>
<evidence type="ECO:0000313" key="3">
    <source>
        <dbReference type="Proteomes" id="UP000646827"/>
    </source>
</evidence>
<feature type="compositionally biased region" description="Basic and acidic residues" evidence="1">
    <location>
        <begin position="92"/>
        <end position="104"/>
    </location>
</feature>
<dbReference type="EMBL" id="JAEPRB010000699">
    <property type="protein sequence ID" value="KAG2213240.1"/>
    <property type="molecule type" value="Genomic_DNA"/>
</dbReference>